<evidence type="ECO:0000259" key="12">
    <source>
        <dbReference type="PROSITE" id="PS51760"/>
    </source>
</evidence>
<dbReference type="Gene3D" id="3.20.20.80">
    <property type="entry name" value="Glycosidases"/>
    <property type="match status" value="1"/>
</dbReference>
<feature type="domain" description="CBM6" evidence="11">
    <location>
        <begin position="388"/>
        <end position="513"/>
    </location>
</feature>
<sequence>MNSKFIKGFVSAALLGGAVSAFAGPGMADGGAKFLGNITTRGQVQSDFGTYWNQITAENECKWASIEGTRGRYNWSGCDACYNWAKKNGGHFKFHALVWGSQYPNWLNGLSTEETKKAITAWFDAVAAHYPDLEMIDVVNEAIKSGGSYHSGYGKGNNIIPALGGDNGNYEFVATAFKMARERWPKAILIYNDYNTFRWQINEGIDLVNKLVKQGAPVDAYGQQAHDLTDMNANDFKSALNKIQTSVKNAKGEPMPLYITEYDIGTDNDNQQKQRYSEQIPAFWESKQVAGITLWGYVYGATWTTNGNSGIIKNGKDRPAMTWLKDYFKSHLADGKNETGLSGGSTYVEPDPVPRKPFKGAALAIPGKIEVEDFDISGQGKTDGVSNVSYNDADSENHGDSDYRKDAPEVDLYEKATGVVVGYQNEGDWLEYSVNVAKAGDYTVFASIATENSTSSFSLSIDGKAVVEKIALSGSSFDDFTKVKANVTLPAGNHILRMEATGAWFDIDYLNFVEGKDAKDPDVSAIKMQSVQYETPQLGDYYVFDMNGVRIGRMSAYTMDEAVETLKNTNAIKVQGVYLLRSVKDGSVKSVRIAR</sequence>
<evidence type="ECO:0000256" key="10">
    <source>
        <dbReference type="SAM" id="MobiDB-lite"/>
    </source>
</evidence>
<dbReference type="PANTHER" id="PTHR31490">
    <property type="entry name" value="GLYCOSYL HYDROLASE"/>
    <property type="match status" value="1"/>
</dbReference>
<dbReference type="PROSITE" id="PS51175">
    <property type="entry name" value="CBM6"/>
    <property type="match status" value="1"/>
</dbReference>
<evidence type="ECO:0000313" key="13">
    <source>
        <dbReference type="EMBL" id="ADX05720.1"/>
    </source>
</evidence>
<proteinExistence type="inferred from homology"/>
<keyword evidence="6" id="KW-0378">Hydrolase</keyword>
<dbReference type="PANTHER" id="PTHR31490:SF88">
    <property type="entry name" value="BETA-XYLANASE"/>
    <property type="match status" value="1"/>
</dbReference>
<keyword evidence="5" id="KW-0732">Signal</keyword>
<organism evidence="13">
    <name type="scientific">uncultured organism</name>
    <dbReference type="NCBI Taxonomy" id="155900"/>
    <lineage>
        <taxon>unclassified sequences</taxon>
        <taxon>environmental samples</taxon>
    </lineage>
</organism>
<feature type="region of interest" description="Disordered" evidence="10">
    <location>
        <begin position="376"/>
        <end position="405"/>
    </location>
</feature>
<gene>
    <name evidence="13" type="ORF">SARM_0049</name>
</gene>
<dbReference type="InterPro" id="IPR017853">
    <property type="entry name" value="GH"/>
</dbReference>
<dbReference type="CDD" id="cd04080">
    <property type="entry name" value="CBM6_cellulase-like"/>
    <property type="match status" value="1"/>
</dbReference>
<comment type="catalytic activity">
    <reaction evidence="1">
        <text>Endohydrolysis of (1-&gt;4)-beta-D-xylosidic linkages in xylans.</text>
        <dbReference type="EC" id="3.2.1.8"/>
    </reaction>
</comment>
<evidence type="ECO:0000256" key="7">
    <source>
        <dbReference type="ARBA" id="ARBA00023277"/>
    </source>
</evidence>
<dbReference type="GO" id="GO:0030246">
    <property type="term" value="F:carbohydrate binding"/>
    <property type="evidence" value="ECO:0007669"/>
    <property type="project" value="InterPro"/>
</dbReference>
<dbReference type="InterPro" id="IPR005084">
    <property type="entry name" value="CBM6"/>
</dbReference>
<dbReference type="SMART" id="SM00633">
    <property type="entry name" value="Glyco_10"/>
    <property type="match status" value="1"/>
</dbReference>
<evidence type="ECO:0000256" key="3">
    <source>
        <dbReference type="ARBA" id="ARBA00012590"/>
    </source>
</evidence>
<comment type="similarity">
    <text evidence="2">Belongs to the glycosyl hydrolase 10 (cellulase F) family.</text>
</comment>
<evidence type="ECO:0000256" key="2">
    <source>
        <dbReference type="ARBA" id="ARBA00007495"/>
    </source>
</evidence>
<dbReference type="SMART" id="SM00606">
    <property type="entry name" value="CBD_IV"/>
    <property type="match status" value="1"/>
</dbReference>
<evidence type="ECO:0000256" key="4">
    <source>
        <dbReference type="ARBA" id="ARBA00022651"/>
    </source>
</evidence>
<dbReference type="InterPro" id="IPR008979">
    <property type="entry name" value="Galactose-bd-like_sf"/>
</dbReference>
<dbReference type="GO" id="GO:0045493">
    <property type="term" value="P:xylan catabolic process"/>
    <property type="evidence" value="ECO:0007669"/>
    <property type="project" value="UniProtKB-KW"/>
</dbReference>
<dbReference type="InterPro" id="IPR001000">
    <property type="entry name" value="GH10_dom"/>
</dbReference>
<dbReference type="Pfam" id="PF03422">
    <property type="entry name" value="CBM_6"/>
    <property type="match status" value="1"/>
</dbReference>
<dbReference type="PRINTS" id="PR00134">
    <property type="entry name" value="GLHYDRLASE10"/>
</dbReference>
<dbReference type="InterPro" id="IPR006584">
    <property type="entry name" value="Cellulose-bd_IV"/>
</dbReference>
<feature type="compositionally biased region" description="Basic and acidic residues" evidence="10">
    <location>
        <begin position="395"/>
        <end position="405"/>
    </location>
</feature>
<evidence type="ECO:0000256" key="5">
    <source>
        <dbReference type="ARBA" id="ARBA00022729"/>
    </source>
</evidence>
<reference evidence="13" key="1">
    <citation type="journal article" date="2011" name="Science">
        <title>Metagenomic discovery of biomass-degrading genes and genomes from cow rumen.</title>
        <authorList>
            <person name="Hess M."/>
            <person name="Sczyrba A."/>
            <person name="Egan R."/>
            <person name="Kim T.W."/>
            <person name="Chokhawala H."/>
            <person name="Schroth G."/>
            <person name="Luo S."/>
            <person name="Clark D.S."/>
            <person name="Chen F."/>
            <person name="Zhang T."/>
            <person name="Mackie R.I."/>
            <person name="Pennacchio L.A."/>
            <person name="Tringe S.G."/>
            <person name="Visel A."/>
            <person name="Woyke T."/>
            <person name="Wang Z."/>
            <person name="Rubin E.M."/>
        </authorList>
    </citation>
    <scope>NUCLEOTIDE SEQUENCE</scope>
</reference>
<evidence type="ECO:0000256" key="8">
    <source>
        <dbReference type="ARBA" id="ARBA00023295"/>
    </source>
</evidence>
<dbReference type="EMBL" id="HQ706053">
    <property type="protein sequence ID" value="ADX05720.1"/>
    <property type="molecule type" value="Genomic_DNA"/>
</dbReference>
<evidence type="ECO:0000256" key="9">
    <source>
        <dbReference type="ARBA" id="ARBA00023326"/>
    </source>
</evidence>
<protein>
    <recommendedName>
        <fullName evidence="3">endo-1,4-beta-xylanase</fullName>
        <ecNumber evidence="3">3.2.1.8</ecNumber>
    </recommendedName>
</protein>
<dbReference type="Pfam" id="PF00331">
    <property type="entry name" value="Glyco_hydro_10"/>
    <property type="match status" value="1"/>
</dbReference>
<dbReference type="SUPFAM" id="SSF49785">
    <property type="entry name" value="Galactose-binding domain-like"/>
    <property type="match status" value="1"/>
</dbReference>
<dbReference type="EC" id="3.2.1.8" evidence="3"/>
<dbReference type="AlphaFoldDB" id="E9NSM5"/>
<name>E9NSM5_9ZZZZ</name>
<dbReference type="SUPFAM" id="SSF51445">
    <property type="entry name" value="(Trans)glycosidases"/>
    <property type="match status" value="1"/>
</dbReference>
<dbReference type="InterPro" id="IPR044846">
    <property type="entry name" value="GH10"/>
</dbReference>
<keyword evidence="8" id="KW-0326">Glycosidase</keyword>
<evidence type="ECO:0000256" key="1">
    <source>
        <dbReference type="ARBA" id="ARBA00000681"/>
    </source>
</evidence>
<evidence type="ECO:0000259" key="11">
    <source>
        <dbReference type="PROSITE" id="PS51175"/>
    </source>
</evidence>
<accession>E9NSM5</accession>
<dbReference type="PROSITE" id="PS51760">
    <property type="entry name" value="GH10_2"/>
    <property type="match status" value="1"/>
</dbReference>
<keyword evidence="4" id="KW-0858">Xylan degradation</keyword>
<dbReference type="GO" id="GO:0031176">
    <property type="term" value="F:endo-1,4-beta-xylanase activity"/>
    <property type="evidence" value="ECO:0007669"/>
    <property type="project" value="UniProtKB-EC"/>
</dbReference>
<feature type="domain" description="GH10" evidence="12">
    <location>
        <begin position="38"/>
        <end position="327"/>
    </location>
</feature>
<dbReference type="Gene3D" id="2.60.120.260">
    <property type="entry name" value="Galactose-binding domain-like"/>
    <property type="match status" value="1"/>
</dbReference>
<keyword evidence="7" id="KW-0119">Carbohydrate metabolism</keyword>
<keyword evidence="9" id="KW-0624">Polysaccharide degradation</keyword>
<evidence type="ECO:0000256" key="6">
    <source>
        <dbReference type="ARBA" id="ARBA00022801"/>
    </source>
</evidence>